<dbReference type="InterPro" id="IPR010096">
    <property type="entry name" value="NADH-Q_OxRdtase_suN/2"/>
</dbReference>
<comment type="subcellular location">
    <subcellularLocation>
        <location evidence="1">Membrane</location>
        <topology evidence="1">Multi-pass membrane protein</topology>
    </subcellularLocation>
</comment>
<feature type="transmembrane region" description="Helical" evidence="5">
    <location>
        <begin position="79"/>
        <end position="100"/>
    </location>
</feature>
<evidence type="ECO:0000256" key="2">
    <source>
        <dbReference type="ARBA" id="ARBA00022692"/>
    </source>
</evidence>
<feature type="transmembrane region" description="Helical" evidence="5">
    <location>
        <begin position="12"/>
        <end position="30"/>
    </location>
</feature>
<feature type="domain" description="NADH:quinone oxidoreductase/Mrp antiporter transmembrane" evidence="6">
    <location>
        <begin position="128"/>
        <end position="427"/>
    </location>
</feature>
<name>A0A348AYT2_9EUKA</name>
<dbReference type="HAMAP" id="MF_00445">
    <property type="entry name" value="NDH1_NuoN_1"/>
    <property type="match status" value="1"/>
</dbReference>
<feature type="transmembrane region" description="Helical" evidence="5">
    <location>
        <begin position="162"/>
        <end position="182"/>
    </location>
</feature>
<evidence type="ECO:0000256" key="3">
    <source>
        <dbReference type="ARBA" id="ARBA00022989"/>
    </source>
</evidence>
<dbReference type="GO" id="GO:0042773">
    <property type="term" value="P:ATP synthesis coupled electron transport"/>
    <property type="evidence" value="ECO:0007669"/>
    <property type="project" value="InterPro"/>
</dbReference>
<feature type="transmembrane region" description="Helical" evidence="5">
    <location>
        <begin position="414"/>
        <end position="435"/>
    </location>
</feature>
<keyword evidence="3 5" id="KW-1133">Transmembrane helix</keyword>
<evidence type="ECO:0000256" key="5">
    <source>
        <dbReference type="SAM" id="Phobius"/>
    </source>
</evidence>
<dbReference type="AlphaFoldDB" id="A0A348AYT2"/>
<geneLocation type="mitochondrion" evidence="7"/>
<reference evidence="7" key="1">
    <citation type="journal article" date="2018" name="Sci. Rep.">
        <title>Ophirina amphinema n. gen., n. sp., a New Deeply Branching Discobid with Phylogenetic Affinity to Jakobids.</title>
        <authorList>
            <person name="Yabuki A."/>
            <person name="Gyaltshen Y."/>
            <person name="Heiss A.A."/>
            <person name="Fujikura K."/>
            <person name="Kim E."/>
        </authorList>
    </citation>
    <scope>NUCLEOTIDE SEQUENCE</scope>
    <source>
        <strain evidence="7">JB</strain>
    </source>
</reference>
<evidence type="ECO:0000256" key="1">
    <source>
        <dbReference type="ARBA" id="ARBA00004141"/>
    </source>
</evidence>
<feature type="transmembrane region" description="Helical" evidence="5">
    <location>
        <begin position="279"/>
        <end position="297"/>
    </location>
</feature>
<evidence type="ECO:0000313" key="7">
    <source>
        <dbReference type="EMBL" id="BBD14150.1"/>
    </source>
</evidence>
<keyword evidence="4 5" id="KW-0472">Membrane</keyword>
<feature type="transmembrane region" description="Helical" evidence="5">
    <location>
        <begin position="107"/>
        <end position="124"/>
    </location>
</feature>
<feature type="transmembrane region" description="Helical" evidence="5">
    <location>
        <begin position="456"/>
        <end position="482"/>
    </location>
</feature>
<feature type="transmembrane region" description="Helical" evidence="5">
    <location>
        <begin position="374"/>
        <end position="394"/>
    </location>
</feature>
<feature type="transmembrane region" description="Helical" evidence="5">
    <location>
        <begin position="202"/>
        <end position="223"/>
    </location>
</feature>
<keyword evidence="2 5" id="KW-0812">Transmembrane</keyword>
<accession>A0A348AYT2</accession>
<dbReference type="EMBL" id="LC369600">
    <property type="protein sequence ID" value="BBD14150.1"/>
    <property type="molecule type" value="Genomic_DNA"/>
</dbReference>
<organism evidence="7">
    <name type="scientific">Ophirina amphinema</name>
    <dbReference type="NCBI Taxonomy" id="2108040"/>
    <lineage>
        <taxon>Eukaryota</taxon>
        <taxon>Discoba</taxon>
        <taxon>Jakobida</taxon>
        <taxon>Ophirinina</taxon>
        <taxon>Ophirinidae</taxon>
        <taxon>Ophirina</taxon>
    </lineage>
</organism>
<feature type="transmembrane region" description="Helical" evidence="5">
    <location>
        <begin position="37"/>
        <end position="59"/>
    </location>
</feature>
<dbReference type="InterPro" id="IPR001750">
    <property type="entry name" value="ND/Mrp_TM"/>
</dbReference>
<dbReference type="NCBIfam" id="TIGR01770">
    <property type="entry name" value="NDH_I_N"/>
    <property type="match status" value="1"/>
</dbReference>
<evidence type="ECO:0000256" key="4">
    <source>
        <dbReference type="ARBA" id="ARBA00023136"/>
    </source>
</evidence>
<dbReference type="Pfam" id="PF00361">
    <property type="entry name" value="Proton_antipo_M"/>
    <property type="match status" value="1"/>
</dbReference>
<dbReference type="GO" id="GO:0016020">
    <property type="term" value="C:membrane"/>
    <property type="evidence" value="ECO:0007669"/>
    <property type="project" value="UniProtKB-SubCell"/>
</dbReference>
<dbReference type="PANTHER" id="PTHR22773">
    <property type="entry name" value="NADH DEHYDROGENASE"/>
    <property type="match status" value="1"/>
</dbReference>
<feature type="transmembrane region" description="Helical" evidence="5">
    <location>
        <begin position="244"/>
        <end position="267"/>
    </location>
</feature>
<sequence>MDSFHWFLPESFFLFGILMVLLYGVVLSVSKTHNYPLLIQNIGILSIWLLTLTSLLLFNNLGHGSVPIFGLFIYDSFGTYIKIILVISTVCLLVLSISYLKVTKVNTFEFYLLSLLSLLGMFFICSSFDLISVYMSIEFQSLCFYVLASLKKDSEYSTESGLKYFVLGAFSSGLLLMGSLLIYGASGTTNFEYLSKIYSADFLHQTDFSITLGLIVYLMGLCFKLYSAPFHVWVPDVYEGSPTLVTAFFSAVPFVSIFALFVRVLFYCFGDLSSYWTDMVAFCACLSLIVGVFGSLAQVKVKRLIAYSAIGHSGYLFLVLSSGDFDSMISALFYIVVYMVTTIGFFAGIMSLRRVYFSSTVQNRFLADFTNLRFINPSLAISFGLILFSMAGIPPLLGFFSKYFVFVKLMSCGLYMYSIFGIIASIIGCVYYLRLIKIMYFIPNPEYAFYLPIPKVNAWLISISVMLLLFGIVDPSGVYYLAENMLFVLNNWY</sequence>
<gene>
    <name evidence="7" type="primary">nad2</name>
</gene>
<protein>
    <submittedName>
        <fullName evidence="7">NADH dehydrogenase subunit 2</fullName>
    </submittedName>
</protein>
<dbReference type="GO" id="GO:0008137">
    <property type="term" value="F:NADH dehydrogenase (ubiquinone) activity"/>
    <property type="evidence" value="ECO:0007669"/>
    <property type="project" value="InterPro"/>
</dbReference>
<dbReference type="PRINTS" id="PR01434">
    <property type="entry name" value="NADHDHGNASE5"/>
</dbReference>
<proteinExistence type="inferred from homology"/>
<evidence type="ECO:0000259" key="6">
    <source>
        <dbReference type="Pfam" id="PF00361"/>
    </source>
</evidence>
<keyword evidence="7" id="KW-0496">Mitochondrion</keyword>
<feature type="transmembrane region" description="Helical" evidence="5">
    <location>
        <begin position="329"/>
        <end position="353"/>
    </location>
</feature>